<dbReference type="AlphaFoldDB" id="A0A7X9IL55"/>
<gene>
    <name evidence="2" type="ORF">GYA55_12105</name>
</gene>
<keyword evidence="1" id="KW-0732">Signal</keyword>
<evidence type="ECO:0008006" key="4">
    <source>
        <dbReference type="Google" id="ProtNLM"/>
    </source>
</evidence>
<organism evidence="2 3">
    <name type="scientific">SAR324 cluster bacterium</name>
    <dbReference type="NCBI Taxonomy" id="2024889"/>
    <lineage>
        <taxon>Bacteria</taxon>
        <taxon>Deltaproteobacteria</taxon>
        <taxon>SAR324 cluster</taxon>
    </lineage>
</organism>
<dbReference type="Proteomes" id="UP000524246">
    <property type="component" value="Unassembled WGS sequence"/>
</dbReference>
<comment type="caution">
    <text evidence="2">The sequence shown here is derived from an EMBL/GenBank/DDBJ whole genome shotgun (WGS) entry which is preliminary data.</text>
</comment>
<feature type="signal peptide" evidence="1">
    <location>
        <begin position="1"/>
        <end position="20"/>
    </location>
</feature>
<reference evidence="2 3" key="1">
    <citation type="journal article" date="2020" name="Biotechnol. Biofuels">
        <title>New insights from the biogas microbiome by comprehensive genome-resolved metagenomics of nearly 1600 species originating from multiple anaerobic digesters.</title>
        <authorList>
            <person name="Campanaro S."/>
            <person name="Treu L."/>
            <person name="Rodriguez-R L.M."/>
            <person name="Kovalovszki A."/>
            <person name="Ziels R.M."/>
            <person name="Maus I."/>
            <person name="Zhu X."/>
            <person name="Kougias P.G."/>
            <person name="Basile A."/>
            <person name="Luo G."/>
            <person name="Schluter A."/>
            <person name="Konstantinidis K.T."/>
            <person name="Angelidaki I."/>
        </authorList>
    </citation>
    <scope>NUCLEOTIDE SEQUENCE [LARGE SCALE GENOMIC DNA]</scope>
    <source>
        <strain evidence="2">AS27yjCOA_65</strain>
    </source>
</reference>
<name>A0A7X9IL55_9DELT</name>
<evidence type="ECO:0000313" key="2">
    <source>
        <dbReference type="EMBL" id="NMC63897.1"/>
    </source>
</evidence>
<accession>A0A7X9IL55</accession>
<proteinExistence type="predicted"/>
<feature type="chain" id="PRO_5031273943" description="Cohesin domain-containing protein" evidence="1">
    <location>
        <begin position="21"/>
        <end position="180"/>
    </location>
</feature>
<sequence length="180" mass="19498">MFRKLLVISLLTIFSLTNCGGGGGGDDPLDFVGAATVDLRNQPHRIDPGNHTRVQVKVSDVHKNGIALKVRFPVGLLYVPDSAELTVDSVNKDMNPDVNASDNNYVYLVWYMDQSLFGPNGEKSGSLVFELRGVSEVDDGNIEAMVSVLDPHLPDGTGFDINNPNFSAQTDDYITVNSPS</sequence>
<dbReference type="EMBL" id="JAAZON010000549">
    <property type="protein sequence ID" value="NMC63897.1"/>
    <property type="molecule type" value="Genomic_DNA"/>
</dbReference>
<protein>
    <recommendedName>
        <fullName evidence="4">Cohesin domain-containing protein</fullName>
    </recommendedName>
</protein>
<evidence type="ECO:0000256" key="1">
    <source>
        <dbReference type="SAM" id="SignalP"/>
    </source>
</evidence>
<evidence type="ECO:0000313" key="3">
    <source>
        <dbReference type="Proteomes" id="UP000524246"/>
    </source>
</evidence>